<reference evidence="2 3" key="1">
    <citation type="submission" date="2019-06" db="EMBL/GenBank/DDBJ databases">
        <title>Sequencing the genomes of 1000 actinobacteria strains.</title>
        <authorList>
            <person name="Klenk H.-P."/>
        </authorList>
    </citation>
    <scope>NUCLEOTIDE SEQUENCE [LARGE SCALE GENOMIC DNA]</scope>
    <source>
        <strain evidence="2 3">DSM 19560</strain>
    </source>
</reference>
<keyword evidence="3" id="KW-1185">Reference proteome</keyword>
<name>A0A561EAD7_9MICO</name>
<dbReference type="AlphaFoldDB" id="A0A561EAD7"/>
<evidence type="ECO:0000313" key="3">
    <source>
        <dbReference type="Proteomes" id="UP000318297"/>
    </source>
</evidence>
<feature type="compositionally biased region" description="Basic residues" evidence="1">
    <location>
        <begin position="28"/>
        <end position="37"/>
    </location>
</feature>
<accession>A0A561EAD7</accession>
<feature type="region of interest" description="Disordered" evidence="1">
    <location>
        <begin position="1"/>
        <end position="37"/>
    </location>
</feature>
<feature type="compositionally biased region" description="Basic and acidic residues" evidence="1">
    <location>
        <begin position="92"/>
        <end position="101"/>
    </location>
</feature>
<protein>
    <submittedName>
        <fullName evidence="2">Uncharacterized protein</fullName>
    </submittedName>
</protein>
<feature type="compositionally biased region" description="Low complexity" evidence="1">
    <location>
        <begin position="66"/>
        <end position="80"/>
    </location>
</feature>
<evidence type="ECO:0000256" key="1">
    <source>
        <dbReference type="SAM" id="MobiDB-lite"/>
    </source>
</evidence>
<feature type="region of interest" description="Disordered" evidence="1">
    <location>
        <begin position="66"/>
        <end position="101"/>
    </location>
</feature>
<organism evidence="2 3">
    <name type="scientific">Rudaeicoccus suwonensis</name>
    <dbReference type="NCBI Taxonomy" id="657409"/>
    <lineage>
        <taxon>Bacteria</taxon>
        <taxon>Bacillati</taxon>
        <taxon>Actinomycetota</taxon>
        <taxon>Actinomycetes</taxon>
        <taxon>Micrococcales</taxon>
        <taxon>Dermacoccaceae</taxon>
        <taxon>Rudaeicoccus</taxon>
    </lineage>
</organism>
<gene>
    <name evidence="2" type="ORF">BKA23_1387</name>
</gene>
<dbReference type="Proteomes" id="UP000318297">
    <property type="component" value="Unassembled WGS sequence"/>
</dbReference>
<proteinExistence type="predicted"/>
<sequence length="101" mass="10839">MPKNPKKHGEAHDRQNTGSASPPPTARRTVRAYRGKQRHISVRGELRSAPDVQKIARAVITMAMAQAEAEAQQQAGRAAAPGETAPLTADSTSDRLEQADD</sequence>
<dbReference type="EMBL" id="VIVQ01000001">
    <property type="protein sequence ID" value="TWE12574.1"/>
    <property type="molecule type" value="Genomic_DNA"/>
</dbReference>
<comment type="caution">
    <text evidence="2">The sequence shown here is derived from an EMBL/GenBank/DDBJ whole genome shotgun (WGS) entry which is preliminary data.</text>
</comment>
<evidence type="ECO:0000313" key="2">
    <source>
        <dbReference type="EMBL" id="TWE12574.1"/>
    </source>
</evidence>